<keyword evidence="3 4" id="KW-0413">Isomerase</keyword>
<organism evidence="7 8">
    <name type="scientific">Candidatus Giovannonibacteria bacterium RIFCSPLOWO2_01_FULL_46_13</name>
    <dbReference type="NCBI Taxonomy" id="1798352"/>
    <lineage>
        <taxon>Bacteria</taxon>
        <taxon>Candidatus Giovannoniibacteriota</taxon>
    </lineage>
</organism>
<gene>
    <name evidence="7" type="ORF">A3B18_01575</name>
</gene>
<dbReference type="Pfam" id="PF00254">
    <property type="entry name" value="FKBP_C"/>
    <property type="match status" value="1"/>
</dbReference>
<evidence type="ECO:0000256" key="1">
    <source>
        <dbReference type="ARBA" id="ARBA00000971"/>
    </source>
</evidence>
<reference evidence="7 8" key="1">
    <citation type="journal article" date="2016" name="Nat. Commun.">
        <title>Thousands of microbial genomes shed light on interconnected biogeochemical processes in an aquifer system.</title>
        <authorList>
            <person name="Anantharaman K."/>
            <person name="Brown C.T."/>
            <person name="Hug L.A."/>
            <person name="Sharon I."/>
            <person name="Castelle C.J."/>
            <person name="Probst A.J."/>
            <person name="Thomas B.C."/>
            <person name="Singh A."/>
            <person name="Wilkins M.J."/>
            <person name="Karaoz U."/>
            <person name="Brodie E.L."/>
            <person name="Williams K.H."/>
            <person name="Hubbard S.S."/>
            <person name="Banfield J.F."/>
        </authorList>
    </citation>
    <scope>NUCLEOTIDE SEQUENCE [LARGE SCALE GENOMIC DNA]</scope>
</reference>
<accession>A0A1F5X635</accession>
<dbReference type="InterPro" id="IPR001179">
    <property type="entry name" value="PPIase_FKBP_dom"/>
</dbReference>
<comment type="caution">
    <text evidence="7">The sequence shown here is derived from an EMBL/GenBank/DDBJ whole genome shotgun (WGS) entry which is preliminary data.</text>
</comment>
<dbReference type="PANTHER" id="PTHR45779:SF7">
    <property type="entry name" value="PEPTIDYLPROLYL ISOMERASE"/>
    <property type="match status" value="1"/>
</dbReference>
<evidence type="ECO:0000313" key="7">
    <source>
        <dbReference type="EMBL" id="OGF83329.1"/>
    </source>
</evidence>
<dbReference type="PANTHER" id="PTHR45779">
    <property type="entry name" value="PEPTIDYLPROLYL ISOMERASE"/>
    <property type="match status" value="1"/>
</dbReference>
<dbReference type="Proteomes" id="UP000178684">
    <property type="component" value="Unassembled WGS sequence"/>
</dbReference>
<evidence type="ECO:0000256" key="5">
    <source>
        <dbReference type="RuleBase" id="RU003915"/>
    </source>
</evidence>
<sequence length="108" mass="11390">MEELKVEVVKEGSGEGAKNGDKVSVHYVGTLTDGTKFDSSRDRGMAFEFPLGSGFVIQGWDKGVLGMKVGEVRKLTIPPALGYGPAGVPGAIPGNAILIFEVELLKIN</sequence>
<name>A0A1F5X635_9BACT</name>
<dbReference type="AlphaFoldDB" id="A0A1F5X635"/>
<evidence type="ECO:0000256" key="3">
    <source>
        <dbReference type="ARBA" id="ARBA00023235"/>
    </source>
</evidence>
<dbReference type="SUPFAM" id="SSF54534">
    <property type="entry name" value="FKBP-like"/>
    <property type="match status" value="1"/>
</dbReference>
<proteinExistence type="inferred from homology"/>
<protein>
    <recommendedName>
        <fullName evidence="5">Peptidyl-prolyl cis-trans isomerase</fullName>
        <ecNumber evidence="5">5.2.1.8</ecNumber>
    </recommendedName>
</protein>
<dbReference type="EC" id="5.2.1.8" evidence="5"/>
<dbReference type="Gene3D" id="3.10.50.40">
    <property type="match status" value="1"/>
</dbReference>
<dbReference type="InterPro" id="IPR044609">
    <property type="entry name" value="FKBP2/11"/>
</dbReference>
<evidence type="ECO:0000259" key="6">
    <source>
        <dbReference type="PROSITE" id="PS50059"/>
    </source>
</evidence>
<dbReference type="PROSITE" id="PS50059">
    <property type="entry name" value="FKBP_PPIASE"/>
    <property type="match status" value="1"/>
</dbReference>
<dbReference type="FunFam" id="3.10.50.40:FF:000006">
    <property type="entry name" value="Peptidyl-prolyl cis-trans isomerase"/>
    <property type="match status" value="1"/>
</dbReference>
<evidence type="ECO:0000256" key="2">
    <source>
        <dbReference type="ARBA" id="ARBA00023110"/>
    </source>
</evidence>
<evidence type="ECO:0000256" key="4">
    <source>
        <dbReference type="PROSITE-ProRule" id="PRU00277"/>
    </source>
</evidence>
<dbReference type="GO" id="GO:0003755">
    <property type="term" value="F:peptidyl-prolyl cis-trans isomerase activity"/>
    <property type="evidence" value="ECO:0007669"/>
    <property type="project" value="UniProtKB-UniRule"/>
</dbReference>
<comment type="catalytic activity">
    <reaction evidence="1 4 5">
        <text>[protein]-peptidylproline (omega=180) = [protein]-peptidylproline (omega=0)</text>
        <dbReference type="Rhea" id="RHEA:16237"/>
        <dbReference type="Rhea" id="RHEA-COMP:10747"/>
        <dbReference type="Rhea" id="RHEA-COMP:10748"/>
        <dbReference type="ChEBI" id="CHEBI:83833"/>
        <dbReference type="ChEBI" id="CHEBI:83834"/>
        <dbReference type="EC" id="5.2.1.8"/>
    </reaction>
</comment>
<feature type="domain" description="PPIase FKBP-type" evidence="6">
    <location>
        <begin position="20"/>
        <end position="108"/>
    </location>
</feature>
<evidence type="ECO:0000313" key="8">
    <source>
        <dbReference type="Proteomes" id="UP000178684"/>
    </source>
</evidence>
<keyword evidence="2 4" id="KW-0697">Rotamase</keyword>
<comment type="similarity">
    <text evidence="5">Belongs to the FKBP-type PPIase family.</text>
</comment>
<dbReference type="EMBL" id="MFIE01000003">
    <property type="protein sequence ID" value="OGF83329.1"/>
    <property type="molecule type" value="Genomic_DNA"/>
</dbReference>
<dbReference type="InterPro" id="IPR046357">
    <property type="entry name" value="PPIase_dom_sf"/>
</dbReference>